<keyword evidence="14 16" id="KW-0131">Cell cycle</keyword>
<evidence type="ECO:0000259" key="18">
    <source>
        <dbReference type="Pfam" id="PF03717"/>
    </source>
</evidence>
<evidence type="ECO:0000256" key="7">
    <source>
        <dbReference type="ARBA" id="ARBA00022692"/>
    </source>
</evidence>
<gene>
    <name evidence="16" type="primary">ftsI</name>
    <name evidence="19" type="ORF">JHT90_11330</name>
</gene>
<dbReference type="GO" id="GO:0008955">
    <property type="term" value="F:peptidoglycan glycosyltransferase activity"/>
    <property type="evidence" value="ECO:0007669"/>
    <property type="project" value="InterPro"/>
</dbReference>
<dbReference type="HAMAP" id="MF_02080">
    <property type="entry name" value="FtsI_transpept"/>
    <property type="match status" value="1"/>
</dbReference>
<organism evidence="19 20">
    <name type="scientific">Entomomonas asaccharolytica</name>
    <dbReference type="NCBI Taxonomy" id="2785331"/>
    <lineage>
        <taxon>Bacteria</taxon>
        <taxon>Pseudomonadati</taxon>
        <taxon>Pseudomonadota</taxon>
        <taxon>Gammaproteobacteria</taxon>
        <taxon>Pseudomonadales</taxon>
        <taxon>Pseudomonadaceae</taxon>
        <taxon>Entomomonas</taxon>
    </lineage>
</organism>
<dbReference type="GO" id="GO:0000917">
    <property type="term" value="P:division septum assembly"/>
    <property type="evidence" value="ECO:0007669"/>
    <property type="project" value="UniProtKB-KW"/>
</dbReference>
<dbReference type="EC" id="3.4.16.4" evidence="16"/>
<dbReference type="Gene3D" id="3.30.450.330">
    <property type="match status" value="1"/>
</dbReference>
<reference evidence="19 20" key="1">
    <citation type="submission" date="2021-01" db="EMBL/GenBank/DDBJ databases">
        <title>Entomomonas sp. F2A isolated from a house cricket (Acheta domesticus).</title>
        <authorList>
            <person name="Spergser J."/>
            <person name="Busse H.-J."/>
        </authorList>
    </citation>
    <scope>NUCLEOTIDE SEQUENCE [LARGE SCALE GENOMIC DNA]</scope>
    <source>
        <strain evidence="19 20">F2A</strain>
    </source>
</reference>
<dbReference type="InterPro" id="IPR012338">
    <property type="entry name" value="Beta-lactam/transpept-like"/>
</dbReference>
<keyword evidence="20" id="KW-1185">Reference proteome</keyword>
<dbReference type="InterPro" id="IPR037532">
    <property type="entry name" value="FtsI_transpept"/>
</dbReference>
<evidence type="ECO:0000256" key="15">
    <source>
        <dbReference type="ARBA" id="ARBA00023316"/>
    </source>
</evidence>
<dbReference type="PANTHER" id="PTHR30627:SF1">
    <property type="entry name" value="PEPTIDOGLYCAN D,D-TRANSPEPTIDASE FTSI"/>
    <property type="match status" value="1"/>
</dbReference>
<dbReference type="GO" id="GO:0009002">
    <property type="term" value="F:serine-type D-Ala-D-Ala carboxypeptidase activity"/>
    <property type="evidence" value="ECO:0007669"/>
    <property type="project" value="UniProtKB-UniRule"/>
</dbReference>
<proteinExistence type="inferred from homology"/>
<feature type="domain" description="Penicillin-binding protein transpeptidase" evidence="17">
    <location>
        <begin position="245"/>
        <end position="541"/>
    </location>
</feature>
<evidence type="ECO:0000256" key="1">
    <source>
        <dbReference type="ARBA" id="ARBA00004370"/>
    </source>
</evidence>
<dbReference type="Proteomes" id="UP000595278">
    <property type="component" value="Chromosome"/>
</dbReference>
<evidence type="ECO:0000259" key="17">
    <source>
        <dbReference type="Pfam" id="PF00905"/>
    </source>
</evidence>
<dbReference type="Gene3D" id="3.40.710.10">
    <property type="entry name" value="DD-peptidase/beta-lactamase superfamily"/>
    <property type="match status" value="1"/>
</dbReference>
<comment type="function">
    <text evidence="16">Catalyzes cross-linking of the peptidoglycan cell wall at the division septum.</text>
</comment>
<dbReference type="Gene3D" id="3.90.1310.10">
    <property type="entry name" value="Penicillin-binding protein 2a (Domain 2)"/>
    <property type="match status" value="1"/>
</dbReference>
<evidence type="ECO:0000256" key="12">
    <source>
        <dbReference type="ARBA" id="ARBA00023136"/>
    </source>
</evidence>
<evidence type="ECO:0000256" key="11">
    <source>
        <dbReference type="ARBA" id="ARBA00022989"/>
    </source>
</evidence>
<feature type="domain" description="Penicillin-binding protein dimerisation" evidence="18">
    <location>
        <begin position="55"/>
        <end position="203"/>
    </location>
</feature>
<keyword evidence="6 16" id="KW-0645">Protease</keyword>
<evidence type="ECO:0000256" key="4">
    <source>
        <dbReference type="ARBA" id="ARBA00022618"/>
    </source>
</evidence>
<keyword evidence="2 16" id="KW-1003">Cell membrane</keyword>
<protein>
    <recommendedName>
        <fullName evidence="16">Peptidoglycan D,D-transpeptidase FtsI</fullName>
        <ecNumber evidence="16">3.4.16.4</ecNumber>
    </recommendedName>
    <alternativeName>
        <fullName evidence="16">Penicillin-binding protein 3</fullName>
        <shortName evidence="16">PBP-3</shortName>
    </alternativeName>
</protein>
<dbReference type="GO" id="GO:0008360">
    <property type="term" value="P:regulation of cell shape"/>
    <property type="evidence" value="ECO:0007669"/>
    <property type="project" value="UniProtKB-KW"/>
</dbReference>
<dbReference type="AlphaFoldDB" id="A0A974NEL8"/>
<keyword evidence="12 16" id="KW-0472">Membrane</keyword>
<evidence type="ECO:0000256" key="3">
    <source>
        <dbReference type="ARBA" id="ARBA00022519"/>
    </source>
</evidence>
<evidence type="ECO:0000256" key="14">
    <source>
        <dbReference type="ARBA" id="ARBA00023306"/>
    </source>
</evidence>
<keyword evidence="15 16" id="KW-0961">Cell wall biogenesis/degradation</keyword>
<dbReference type="Pfam" id="PF03717">
    <property type="entry name" value="PBP_dimer"/>
    <property type="match status" value="1"/>
</dbReference>
<dbReference type="GO" id="GO:0043093">
    <property type="term" value="P:FtsZ-dependent cytokinesis"/>
    <property type="evidence" value="ECO:0007669"/>
    <property type="project" value="UniProtKB-UniRule"/>
</dbReference>
<keyword evidence="5 16" id="KW-0121">Carboxypeptidase</keyword>
<comment type="pathway">
    <text evidence="16">Cell wall biogenesis; peptidoglycan biosynthesis.</text>
</comment>
<accession>A0A974NEL8</accession>
<evidence type="ECO:0000313" key="19">
    <source>
        <dbReference type="EMBL" id="QQP84977.1"/>
    </source>
</evidence>
<dbReference type="Gene3D" id="1.10.150.770">
    <property type="match status" value="1"/>
</dbReference>
<dbReference type="PANTHER" id="PTHR30627">
    <property type="entry name" value="PEPTIDOGLYCAN D,D-TRANSPEPTIDASE"/>
    <property type="match status" value="1"/>
</dbReference>
<evidence type="ECO:0000256" key="10">
    <source>
        <dbReference type="ARBA" id="ARBA00022984"/>
    </source>
</evidence>
<comment type="similarity">
    <text evidence="16">Belongs to the transpeptidase family. FtsI subfamily.</text>
</comment>
<dbReference type="EMBL" id="CP067393">
    <property type="protein sequence ID" value="QQP84977.1"/>
    <property type="molecule type" value="Genomic_DNA"/>
</dbReference>
<sequence length="570" mass="62789">MTANTNSYPGRFKFVLVLLALMVGAIVWKLLDRHVINNEFLKLQGDLRSVRYMPISAHRGMITDRNGQYLAVSTPVISLWANPKELSQKPDEWPKLAKSLGQNVKTLSEKIKKNDDREFIYLARGLDPDKGNEILQQEFTGVYSLEEYRRFYPAGDTVSHLIGFTDIDDKGREGVELAYDGWLTGVSGKREVLKDRRGHLIKDLQIVSRAKPGKQIELSIDLRLQYLAIRELHNAMEEYGANSASLVLIDIKTGEILALANQPTYNPNNRSQLRPEEVRNRAMLDAFEPGSTVKPFSMAAALATGRWKPEDTVNVTGGQLKVGHYTIKDVSRATILDLTGVLKKSSNIGMSKIAFDIGAEPIYETMKKVGFGETTGLGFPGESTGSLPVHRKWGPAETATLSYGYGLSVTPVQLAHAYATLANNGVNLPLSLIKRDEIPVGTQVIDPAISKTVLNMLQAVVEDEGGVFRARVNGYHIAGKSGTARKTIVNKGYGENHYRSFFAGIAPATNPRFAMVVVIDEPTKVGYFGGLIAAPVFSKVMSGTLRMMNITPDNLMASDQSIAQFSNLRR</sequence>
<evidence type="ECO:0000256" key="16">
    <source>
        <dbReference type="HAMAP-Rule" id="MF_02080"/>
    </source>
</evidence>
<evidence type="ECO:0000256" key="6">
    <source>
        <dbReference type="ARBA" id="ARBA00022670"/>
    </source>
</evidence>
<feature type="active site" description="Acyl-ester intermediate" evidence="16">
    <location>
        <position position="291"/>
    </location>
</feature>
<keyword evidence="10 16" id="KW-0573">Peptidoglycan synthesis</keyword>
<dbReference type="InterPro" id="IPR036138">
    <property type="entry name" value="PBP_dimer_sf"/>
</dbReference>
<keyword evidence="4 16" id="KW-0132">Cell division</keyword>
<keyword evidence="9 16" id="KW-0133">Cell shape</keyword>
<dbReference type="SUPFAM" id="SSF56601">
    <property type="entry name" value="beta-lactamase/transpeptidase-like"/>
    <property type="match status" value="1"/>
</dbReference>
<dbReference type="InterPro" id="IPR005311">
    <property type="entry name" value="PBP_dimer"/>
</dbReference>
<dbReference type="GO" id="GO:0005886">
    <property type="term" value="C:plasma membrane"/>
    <property type="evidence" value="ECO:0007669"/>
    <property type="project" value="UniProtKB-SubCell"/>
</dbReference>
<dbReference type="InterPro" id="IPR050515">
    <property type="entry name" value="Beta-lactam/transpept"/>
</dbReference>
<dbReference type="RefSeq" id="WP_201091012.1">
    <property type="nucleotide sequence ID" value="NZ_CP067393.1"/>
</dbReference>
<evidence type="ECO:0000256" key="13">
    <source>
        <dbReference type="ARBA" id="ARBA00023210"/>
    </source>
</evidence>
<evidence type="ECO:0000256" key="5">
    <source>
        <dbReference type="ARBA" id="ARBA00022645"/>
    </source>
</evidence>
<dbReference type="GO" id="GO:0009252">
    <property type="term" value="P:peptidoglycan biosynthetic process"/>
    <property type="evidence" value="ECO:0007669"/>
    <property type="project" value="UniProtKB-UniRule"/>
</dbReference>
<keyword evidence="8 16" id="KW-0378">Hydrolase</keyword>
<dbReference type="GO" id="GO:0008658">
    <property type="term" value="F:penicillin binding"/>
    <property type="evidence" value="ECO:0007669"/>
    <property type="project" value="InterPro"/>
</dbReference>
<keyword evidence="3 16" id="KW-0997">Cell inner membrane</keyword>
<dbReference type="GO" id="GO:0006508">
    <property type="term" value="P:proteolysis"/>
    <property type="evidence" value="ECO:0007669"/>
    <property type="project" value="UniProtKB-KW"/>
</dbReference>
<feature type="transmembrane region" description="Helical" evidence="16">
    <location>
        <begin position="12"/>
        <end position="31"/>
    </location>
</feature>
<dbReference type="InterPro" id="IPR001460">
    <property type="entry name" value="PCN-bd_Tpept"/>
</dbReference>
<keyword evidence="7 16" id="KW-0812">Transmembrane</keyword>
<evidence type="ECO:0000256" key="8">
    <source>
        <dbReference type="ARBA" id="ARBA00022801"/>
    </source>
</evidence>
<dbReference type="GO" id="GO:0071555">
    <property type="term" value="P:cell wall organization"/>
    <property type="evidence" value="ECO:0007669"/>
    <property type="project" value="UniProtKB-KW"/>
</dbReference>
<evidence type="ECO:0000256" key="2">
    <source>
        <dbReference type="ARBA" id="ARBA00022475"/>
    </source>
</evidence>
<dbReference type="KEGG" id="eaz:JHT90_11330"/>
<comment type="catalytic activity">
    <reaction evidence="16">
        <text>Preferential cleavage: (Ac)2-L-Lys-D-Ala-|-D-Ala. Also transpeptidation of peptidyl-alanyl moieties that are N-acyl substituents of D-alanine.</text>
        <dbReference type="EC" id="3.4.16.4"/>
    </reaction>
</comment>
<evidence type="ECO:0000256" key="9">
    <source>
        <dbReference type="ARBA" id="ARBA00022960"/>
    </source>
</evidence>
<evidence type="ECO:0000313" key="20">
    <source>
        <dbReference type="Proteomes" id="UP000595278"/>
    </source>
</evidence>
<dbReference type="Pfam" id="PF00905">
    <property type="entry name" value="Transpeptidase"/>
    <property type="match status" value="1"/>
</dbReference>
<keyword evidence="11 16" id="KW-1133">Transmembrane helix</keyword>
<dbReference type="SUPFAM" id="SSF56519">
    <property type="entry name" value="Penicillin binding protein dimerisation domain"/>
    <property type="match status" value="1"/>
</dbReference>
<name>A0A974NEL8_9GAMM</name>
<comment type="subcellular location">
    <subcellularLocation>
        <location evidence="16">Cell inner membrane</location>
        <topology evidence="16">Single-pass membrane protein</topology>
    </subcellularLocation>
    <subcellularLocation>
        <location evidence="1">Membrane</location>
    </subcellularLocation>
</comment>
<keyword evidence="13 16" id="KW-0717">Septation</keyword>